<dbReference type="SUPFAM" id="SSF51445">
    <property type="entry name" value="(Trans)glycosidases"/>
    <property type="match status" value="2"/>
</dbReference>
<name>F2JN70_CELLD</name>
<reference evidence="14 15" key="1">
    <citation type="journal article" date="2011" name="J. Bacteriol.">
        <title>Complete genome sequence of the cellulose-degrading bacterium Cellulosilyticum lentocellum.</title>
        <authorList>
            <consortium name="US DOE Joint Genome Institute"/>
            <person name="Miller D.A."/>
            <person name="Suen G."/>
            <person name="Bruce D."/>
            <person name="Copeland A."/>
            <person name="Cheng J.F."/>
            <person name="Detter C."/>
            <person name="Goodwin L.A."/>
            <person name="Han C.S."/>
            <person name="Hauser L.J."/>
            <person name="Land M.L."/>
            <person name="Lapidus A."/>
            <person name="Lucas S."/>
            <person name="Meincke L."/>
            <person name="Pitluck S."/>
            <person name="Tapia R."/>
            <person name="Teshima H."/>
            <person name="Woyke T."/>
            <person name="Fox B.G."/>
            <person name="Angert E.R."/>
            <person name="Currie C.R."/>
        </authorList>
    </citation>
    <scope>NUCLEOTIDE SEQUENCE [LARGE SCALE GENOMIC DNA]</scope>
    <source>
        <strain evidence="15">ATCC 49066 / DSM 5427 / NCIMB 11756 / RHM5</strain>
    </source>
</reference>
<dbReference type="InterPro" id="IPR013780">
    <property type="entry name" value="Glyco_hydro_b"/>
</dbReference>
<dbReference type="InterPro" id="IPR008964">
    <property type="entry name" value="Invasin/intimin_cell_adhesion"/>
</dbReference>
<evidence type="ECO:0000313" key="14">
    <source>
        <dbReference type="EMBL" id="ADZ83524.1"/>
    </source>
</evidence>
<dbReference type="InterPro" id="IPR032640">
    <property type="entry name" value="AMPK1_CBM"/>
</dbReference>
<keyword evidence="11" id="KW-0175">Coiled coil</keyword>
<sequence>MKFKGNKIRLAWLLVICMVFSMFTGFSMNWNTLKAATFTVVDGDKADWNTTSLGKGSSDGWASTILGDLYLSNDSKNLYFWIDTNIPNWGATGMYVDLGLYVEDQEVGDSANPWGNQYNYTAMAAAPQYHVNIRIAGDVAGYSSLTKSTTGSAIEVVLDTTSNPKDIVVKGNRTVGIEGSIPLTALGVTTDSKIHPIVVLSGNTSNEHGAFNVIPEDSANMLADAWNESGINMNPQGTYANTYTVQASSVVPIDFTSPTVSGKDVIFKYMNAEASNVYVAGSFNNWNQTANQMILNSEGLWETTVEVTDIINEYKFVVNGKDWVPDPKNNNKTSGGNSLVYIEGLIQKEPLEVKIGEFISLPKVKYYKESQQVEEVEPVYSLVNPDSKLSLSSNVLNVAADYPAGKIQLKAEYNSLTTTIEVNAVTELIKSPVINPDGTVTFNIPSYTGEKLYIAGTVEGEDWDGKEITKNEKGMFSYTTKNPVAPGKYEYKFKLSNKDWNGSFKDPLNPGTEDNSILIVPGLVVEAISVQKGVPTSLPTSATLWDSQGKSTIVTPSYALKEPVPTGVTLENGILTVDKTFTGNSVDLMASSGDQELVIKVEVVSQLYTYKINYYRPTADYTDWSIWTWETGKGGVDVSFATELVGEFKQALYKVPSNALNFKFKKGDWKGEDGGDRIVTVPTGQTEVEVWCVQGDEKVYYSKPDLTAKVQSALADSEDTILVSFNNPITALTDIELKDVAANQVIATTATKISDTSVKLVITDGTAIDVTKQYTVSAPTFKASNVLMRKILDDDAYYYSGDDLGMTYSSSSSTFKLWAPTATKVEVVLYDNAVTETGVTHAMTRQSAGVWTVNLAGNLAGKFYTYTVYFADGSVNKDAMDPYAKSASVNGKKAAIIDLNATNPAGFYSNVGPAVASSADAIVYELHVRDMSIDPNAPFINKGKYLAFTEKGLTLNGEPVGIDHLKKLGITHVQLLPIYDFGSVDEASAEAQFNWGYDPQNYNVPEGSYATDPTDPVKRVNELKQMINALHEAGIGVIMDVVYNHTFDTDVTSPFNKVVPGYYYRTDDTGKFTNGSGCGNEVASERPMVRKFIKDSAKYWASEYNLDGFRFDLMGLIDIETMKQITSEIKNEIKSDFIIYGEPWTGGSTPLQQQTVKGSQKGQDFGVFNDEIRGAIKGDSDGAGKGFATGATGQESSIVEGVKGAINTFATNPTEVVSYVTAHDNLNLWDKVLATMGLDAKTPYASITGNVLENEAVKRSILANGIALTSQGTSFIHAGEEFLRTKYGDHNSYKSPDSINMISWANRNSYKEVTEYYEGLIALRKAHPAFRMTTDKEVNANIDAYVKSNNVVAYTLKNNANGDTWKNIVVIYNGNNTVKEVKLPSTADWKIVVNDKKAGTVVLNQLSAASSVQVAPLSMMVLYDEGTNYEPIPKTITLTPSTLGIATNQSKMIKAVVKDQMGAVMSGQKIIWTAQDDTIASVDSIGKVTAKKVGKTAITVSCGDATAILPVEVVNALTPTKMELASPQDYVYEGYKLQLSAKVYDQFNQEMLGAKVAWQSSDPSVASINTSGEVTGIVAGEVTLTATAGTTSETLNLVVKAYEKRYLILEYIRPDKDYTDWNLWVWGTGAKNDQIDFTEITEDKAIAVMELGPDADRVGFLVRKGTDWNTAKQDITSDRFIPVQKDQTIVKARVTSMVQEIEVLAPATAPQILPQEDSILFYYRDNNLFKTDQMDTIQKVEVEINGKLYDMAYDAKNELFKYTYKGLESGKYYYCYYVTDAFGNRVKKLDPNNVKVENGLSVIEYQKLDVKVTGEVKPGAFNFRESAVLHIKAEAVGEDANKQLEIDKITVDLTGLGGKAGVVVDKDLKAITLTATETTTAGLKQLPIQVYDVYGNIYKGTADVTINPQTSVGKDHFDWDEAVIYFMLTDRFNNGDTSNDSNKVNVADKGAYHGGDFKGVTSKLDYLKNLGINTIWITPIVDNIDFNVLAYSDEYSKQPGQVGSDVSYYGYHGYWAKNFEALNPELGTIEDFHTLIDEAHARNMKIMVDVVINHTGYGMKSGDTPEANGGPSGLAGFPTSAEQDVFSGMLRTDGSTDEVYGELAGLPDFITEKSEVRSKIIEWQVKWVEELGKTSQGNTIDYFRIDTAKHVDKTTLQAFKNALSEVKPNFRYIVEAWLSGNEVDTYLNSGLADSVLNFDFKEIAKDFVNGRLEEAEAKLQLLNEKATSAATYGNFLGSHDEDGFLYSLGMQNTDKLLVAATLQATSKGQPVIYYGEEIGQSGKNNWPYYDNRYDMDWSKANESNFILKHYQKVFGIRAKYSEIFSKGTRKQVAGSNSDQYIAFERSYGEDTLVVAVNNAKTNKEITLKVPYKVGSTVTDEYSGKTYIVTKDETVLVTLPNVAEGGTVILSGKKATTDNNGGSSGGSSNGTSSEGTTTLPKVQVTQKVLEEKPNLEQVKDQTPYTAISNLHQLQIIDEKGKNIEKLESGIEVTIPLTAEQKAAITDKRKVGVYQITDSGKLIFKGGQLTDEGITFKMTESGQYAVMMYEKTFDDLDLVPWAKDSIEVLAARHIAMGKTENRFDPKGTLTRAEFAAYLCRMLNINTEDIQNEGQFKDIQGDSWYSGSVIALKELGLISGYADNSFKPNKPITREELAALLVKAYTYSMNMDLEKIPGYDTQSFNDMSQVATWAQVSVKAAKALGLVTGNGDNQYLPQKTATRAEMARMLVMFLEKTGQY</sequence>
<dbReference type="SUPFAM" id="SSF49452">
    <property type="entry name" value="Starch-binding domain-like"/>
    <property type="match status" value="2"/>
</dbReference>
<dbReference type="InterPro" id="IPR013783">
    <property type="entry name" value="Ig-like_fold"/>
</dbReference>
<dbReference type="eggNOG" id="COG1523">
    <property type="taxonomic scope" value="Bacteria"/>
</dbReference>
<dbReference type="Pfam" id="PF03714">
    <property type="entry name" value="PUD"/>
    <property type="match status" value="2"/>
</dbReference>
<evidence type="ECO:0000256" key="10">
    <source>
        <dbReference type="ARBA" id="ARBA00031076"/>
    </source>
</evidence>
<dbReference type="PANTHER" id="PTHR43002">
    <property type="entry name" value="GLYCOGEN DEBRANCHING ENZYME"/>
    <property type="match status" value="1"/>
</dbReference>
<keyword evidence="5" id="KW-0106">Calcium</keyword>
<dbReference type="InterPro" id="IPR006047">
    <property type="entry name" value="GH13_cat_dom"/>
</dbReference>
<keyword evidence="2" id="KW-0732">Signal</keyword>
<protein>
    <recommendedName>
        <fullName evidence="8">pullulanase</fullName>
        <ecNumber evidence="8">3.2.1.41</ecNumber>
    </recommendedName>
    <alternativeName>
        <fullName evidence="9">Alpha-dextrin endo-1,6-alpha-glucosidase</fullName>
    </alternativeName>
    <alternativeName>
        <fullName evidence="10">Pullulan 6-glucanohydrolase</fullName>
    </alternativeName>
</protein>
<dbReference type="SMART" id="SM00642">
    <property type="entry name" value="Aamy"/>
    <property type="match status" value="2"/>
</dbReference>
<dbReference type="Gene3D" id="2.60.40.1080">
    <property type="match status" value="2"/>
</dbReference>
<dbReference type="Gene3D" id="2.60.40.10">
    <property type="entry name" value="Immunoglobulins"/>
    <property type="match status" value="3"/>
</dbReference>
<dbReference type="NCBIfam" id="TIGR02104">
    <property type="entry name" value="pulA_typeI"/>
    <property type="match status" value="1"/>
</dbReference>
<dbReference type="InterPro" id="IPR017853">
    <property type="entry name" value="GH"/>
</dbReference>
<feature type="region of interest" description="Disordered" evidence="12">
    <location>
        <begin position="2411"/>
        <end position="2438"/>
    </location>
</feature>
<dbReference type="InterPro" id="IPR013784">
    <property type="entry name" value="Carb-bd-like_fold"/>
</dbReference>
<gene>
    <name evidence="14" type="ordered locus">Clole_1801</name>
</gene>
<dbReference type="InterPro" id="IPR049117">
    <property type="entry name" value="pulA_all-beta"/>
</dbReference>
<evidence type="ECO:0000256" key="8">
    <source>
        <dbReference type="ARBA" id="ARBA00024062"/>
    </source>
</evidence>
<dbReference type="RefSeq" id="WP_013656821.1">
    <property type="nucleotide sequence ID" value="NC_015275.1"/>
</dbReference>
<feature type="domain" description="SLH" evidence="13">
    <location>
        <begin position="2547"/>
        <end position="2608"/>
    </location>
</feature>
<dbReference type="Pfam" id="PF02922">
    <property type="entry name" value="CBM_48"/>
    <property type="match status" value="1"/>
</dbReference>
<evidence type="ECO:0000313" key="15">
    <source>
        <dbReference type="Proteomes" id="UP000008467"/>
    </source>
</evidence>
<feature type="compositionally biased region" description="Low complexity" evidence="12">
    <location>
        <begin position="2428"/>
        <end position="2437"/>
    </location>
</feature>
<feature type="coiled-coil region" evidence="11">
    <location>
        <begin position="2205"/>
        <end position="2232"/>
    </location>
</feature>
<dbReference type="SUPFAM" id="SSF49373">
    <property type="entry name" value="Invasin/intimin cell-adhesion fragments"/>
    <property type="match status" value="2"/>
</dbReference>
<evidence type="ECO:0000256" key="6">
    <source>
        <dbReference type="ARBA" id="ARBA00023295"/>
    </source>
</evidence>
<keyword evidence="3" id="KW-0677">Repeat</keyword>
<dbReference type="SMART" id="SM00635">
    <property type="entry name" value="BID_2"/>
    <property type="match status" value="2"/>
</dbReference>
<dbReference type="Gene3D" id="2.60.40.1180">
    <property type="entry name" value="Golgi alpha-mannosidase II"/>
    <property type="match status" value="2"/>
</dbReference>
<dbReference type="Proteomes" id="UP000008467">
    <property type="component" value="Chromosome"/>
</dbReference>
<dbReference type="eggNOG" id="COG5492">
    <property type="taxonomic scope" value="Bacteria"/>
</dbReference>
<dbReference type="KEGG" id="cle:Clole_1801"/>
<dbReference type="GO" id="GO:0005975">
    <property type="term" value="P:carbohydrate metabolic process"/>
    <property type="evidence" value="ECO:0007669"/>
    <property type="project" value="InterPro"/>
</dbReference>
<dbReference type="Pfam" id="PF00395">
    <property type="entry name" value="SLH"/>
    <property type="match status" value="3"/>
</dbReference>
<dbReference type="Gene3D" id="3.20.20.80">
    <property type="entry name" value="Glycosidases"/>
    <property type="match status" value="2"/>
</dbReference>
<dbReference type="CDD" id="cd02860">
    <property type="entry name" value="E_set_Pullulanase"/>
    <property type="match status" value="1"/>
</dbReference>
<dbReference type="CDD" id="cd10315">
    <property type="entry name" value="CBM41_pullulanase"/>
    <property type="match status" value="2"/>
</dbReference>
<keyword evidence="15" id="KW-1185">Reference proteome</keyword>
<dbReference type="PROSITE" id="PS51272">
    <property type="entry name" value="SLH"/>
    <property type="match status" value="3"/>
</dbReference>
<organism evidence="14 15">
    <name type="scientific">Cellulosilyticum lentocellum (strain ATCC 49066 / DSM 5427 / NCIMB 11756 / RHM5)</name>
    <name type="common">Clostridium lentocellum</name>
    <dbReference type="NCBI Taxonomy" id="642492"/>
    <lineage>
        <taxon>Bacteria</taxon>
        <taxon>Bacillati</taxon>
        <taxon>Bacillota</taxon>
        <taxon>Clostridia</taxon>
        <taxon>Lachnospirales</taxon>
        <taxon>Cellulosilyticaceae</taxon>
        <taxon>Cellulosilyticum</taxon>
    </lineage>
</organism>
<evidence type="ECO:0000256" key="11">
    <source>
        <dbReference type="SAM" id="Coils"/>
    </source>
</evidence>
<dbReference type="EC" id="3.2.1.41" evidence="8"/>
<evidence type="ECO:0000256" key="9">
    <source>
        <dbReference type="ARBA" id="ARBA00029618"/>
    </source>
</evidence>
<dbReference type="Pfam" id="PF21653">
    <property type="entry name" value="pulA_all-beta"/>
    <property type="match status" value="1"/>
</dbReference>
<evidence type="ECO:0000256" key="12">
    <source>
        <dbReference type="SAM" id="MobiDB-lite"/>
    </source>
</evidence>
<evidence type="ECO:0000256" key="7">
    <source>
        <dbReference type="ARBA" id="ARBA00023965"/>
    </source>
</evidence>
<dbReference type="SUPFAM" id="SSF81296">
    <property type="entry name" value="E set domains"/>
    <property type="match status" value="3"/>
</dbReference>
<dbReference type="CDD" id="cd02859">
    <property type="entry name" value="E_set_AMPKbeta_like_N"/>
    <property type="match status" value="1"/>
</dbReference>
<dbReference type="InterPro" id="IPR001119">
    <property type="entry name" value="SLH_dom"/>
</dbReference>
<dbReference type="EMBL" id="CP002582">
    <property type="protein sequence ID" value="ADZ83524.1"/>
    <property type="molecule type" value="Genomic_DNA"/>
</dbReference>
<dbReference type="Pfam" id="PF16561">
    <property type="entry name" value="AMPK1_CBM"/>
    <property type="match status" value="1"/>
</dbReference>
<keyword evidence="4" id="KW-0378">Hydrolase</keyword>
<evidence type="ECO:0000256" key="5">
    <source>
        <dbReference type="ARBA" id="ARBA00022837"/>
    </source>
</evidence>
<dbReference type="GO" id="GO:0051060">
    <property type="term" value="F:pullulanase activity"/>
    <property type="evidence" value="ECO:0007669"/>
    <property type="project" value="UniProtKB-EC"/>
</dbReference>
<feature type="domain" description="SLH" evidence="13">
    <location>
        <begin position="2678"/>
        <end position="2737"/>
    </location>
</feature>
<dbReference type="SUPFAM" id="SSF51011">
    <property type="entry name" value="Glycosyl hydrolase domain"/>
    <property type="match status" value="1"/>
</dbReference>
<dbReference type="Gene3D" id="2.60.40.1110">
    <property type="match status" value="2"/>
</dbReference>
<keyword evidence="6" id="KW-0326">Glycosidase</keyword>
<dbReference type="InterPro" id="IPR011840">
    <property type="entry name" value="PulA_typeI"/>
</dbReference>
<comment type="similarity">
    <text evidence="1">Belongs to the glycosyl hydrolase 13 family.</text>
</comment>
<dbReference type="HOGENOM" id="CLU_000642_0_0_9"/>
<dbReference type="GO" id="GO:0030246">
    <property type="term" value="F:carbohydrate binding"/>
    <property type="evidence" value="ECO:0007669"/>
    <property type="project" value="InterPro"/>
</dbReference>
<proteinExistence type="inferred from homology"/>
<dbReference type="Pfam" id="PF00128">
    <property type="entry name" value="Alpha-amylase"/>
    <property type="match status" value="2"/>
</dbReference>
<comment type="catalytic activity">
    <reaction evidence="7">
        <text>Hydrolysis of (1-&gt;6)-alpha-D-glucosidic linkages in pullulan, amylopectin and glycogen, and in the alpha- and beta-limit dextrins of amylopectin and glycogen.</text>
        <dbReference type="EC" id="3.2.1.41"/>
    </reaction>
</comment>
<dbReference type="STRING" id="642492.Clole_1801"/>
<feature type="domain" description="SLH" evidence="13">
    <location>
        <begin position="2609"/>
        <end position="2672"/>
    </location>
</feature>
<dbReference type="InterPro" id="IPR014756">
    <property type="entry name" value="Ig_E-set"/>
</dbReference>
<evidence type="ECO:0000259" key="13">
    <source>
        <dbReference type="PROSITE" id="PS51272"/>
    </source>
</evidence>
<accession>F2JN70</accession>
<dbReference type="eggNOG" id="COG0366">
    <property type="taxonomic scope" value="Bacteria"/>
</dbReference>
<dbReference type="InterPro" id="IPR003343">
    <property type="entry name" value="Big_2"/>
</dbReference>
<evidence type="ECO:0000256" key="1">
    <source>
        <dbReference type="ARBA" id="ARBA00008061"/>
    </source>
</evidence>
<dbReference type="InterPro" id="IPR005323">
    <property type="entry name" value="CBM41_pullulanase"/>
</dbReference>
<dbReference type="CDD" id="cd11341">
    <property type="entry name" value="AmyAc_Pullulanase_LD-like"/>
    <property type="match status" value="1"/>
</dbReference>
<evidence type="ECO:0000256" key="4">
    <source>
        <dbReference type="ARBA" id="ARBA00022801"/>
    </source>
</evidence>
<evidence type="ECO:0000256" key="3">
    <source>
        <dbReference type="ARBA" id="ARBA00022737"/>
    </source>
</evidence>
<evidence type="ECO:0000256" key="2">
    <source>
        <dbReference type="ARBA" id="ARBA00022729"/>
    </source>
</evidence>
<dbReference type="InterPro" id="IPR004193">
    <property type="entry name" value="Glyco_hydro_13_N"/>
</dbReference>
<dbReference type="Pfam" id="PF02368">
    <property type="entry name" value="Big_2"/>
    <property type="match status" value="1"/>
</dbReference>